<dbReference type="KEGG" id="btab:109033960"/>
<protein>
    <recommendedName>
        <fullName evidence="4">FGGY carbohydrate kinase domain-containing protein</fullName>
    </recommendedName>
</protein>
<feature type="domain" description="Carbohydrate kinase FGGY C-terminal" evidence="6">
    <location>
        <begin position="291"/>
        <end position="498"/>
    </location>
</feature>
<dbReference type="FunFam" id="3.30.420.40:FF:000101">
    <property type="entry name" value="FGGY carbohydrate kinase domain-containing protein"/>
    <property type="match status" value="1"/>
</dbReference>
<dbReference type="PANTHER" id="PTHR43435:SF4">
    <property type="entry name" value="FGGY CARBOHYDRATE KINASE DOMAIN-CONTAINING PROTEIN"/>
    <property type="match status" value="1"/>
</dbReference>
<sequence>MGSSDYVIGVDVGTGSVRAALVSAAGTMVKSAVKEIKTWNPKPNFHQQSSEDIWNAVCATVTEVCNGIEKTAVKGIGFDATCSLVVLDKKLQPLSVSPNGEQTQNVILWMDHRAEKEAEFINKLNHPVLKYTGGKISLEMETPKLLWLKRNLFDTCWKQAGHFFDLPDFLTWRATGAFSRSLCSLVCKWTYVAYPDGDCNEDSYGWNLDYFQQLGLEDLSENNWEKIGSIVKSPGDPCGHGLDKKAALELGLAEGTAVGASIIDAHAGGLGLIGLQSDIVPPSFETRIGLICGTSTCYMCVANKPLFVEGVWGPYYSAMVPQMYLNEGGQSVSGKLIDFIIDNHSATPSIKEKLPSKMSIYEYLSSVLNSLAEKSNVENVDELTKDLHVWPDFHGNRSPLADPSLKGMICGLTLSSTEEDLAILYLAALQSLSYGARHILETLQDAGYEKFRALLVCGGLSKSPLFMQTLANCLQTPVLRQDSQDSVLLGAAMLGAYASGIYASVADAMSSMTGSAQVTLPKTVLKDYNQRKYNVFKKMVSDQKDYKLMMEGKTSNINGKSQ</sequence>
<evidence type="ECO:0000256" key="3">
    <source>
        <dbReference type="ARBA" id="ARBA00022777"/>
    </source>
</evidence>
<dbReference type="InterPro" id="IPR006003">
    <property type="entry name" value="FGGY_RbtK-like"/>
</dbReference>
<keyword evidence="2" id="KW-0808">Transferase</keyword>
<dbReference type="InterPro" id="IPR000577">
    <property type="entry name" value="Carb_kinase_FGGY"/>
</dbReference>
<proteinExistence type="inferred from homology"/>
<dbReference type="Gene3D" id="3.30.420.40">
    <property type="match status" value="1"/>
</dbReference>
<dbReference type="GO" id="GO:0019321">
    <property type="term" value="P:pentose metabolic process"/>
    <property type="evidence" value="ECO:0007669"/>
    <property type="project" value="TreeGrafter"/>
</dbReference>
<dbReference type="EMBL" id="OU963869">
    <property type="protein sequence ID" value="CAH0394682.1"/>
    <property type="molecule type" value="Genomic_DNA"/>
</dbReference>
<feature type="domain" description="Carbohydrate kinase FGGY N-terminal" evidence="5">
    <location>
        <begin position="6"/>
        <end position="179"/>
    </location>
</feature>
<keyword evidence="8" id="KW-1185">Reference proteome</keyword>
<dbReference type="CDD" id="cd07782">
    <property type="entry name" value="ASKHA_NBD_FGGY_D-RBK"/>
    <property type="match status" value="1"/>
</dbReference>
<name>A0A9P0AKD4_BEMTA</name>
<dbReference type="InterPro" id="IPR018484">
    <property type="entry name" value="FGGY_N"/>
</dbReference>
<dbReference type="AlphaFoldDB" id="A0A9P0AKD4"/>
<gene>
    <name evidence="7" type="ORF">BEMITA_LOCUS12952</name>
</gene>
<evidence type="ECO:0000256" key="4">
    <source>
        <dbReference type="ARBA" id="ARBA00074355"/>
    </source>
</evidence>
<dbReference type="PANTHER" id="PTHR43435">
    <property type="entry name" value="RIBULOKINASE"/>
    <property type="match status" value="1"/>
</dbReference>
<accession>A0A9P0AKD4</accession>
<evidence type="ECO:0000259" key="6">
    <source>
        <dbReference type="Pfam" id="PF02782"/>
    </source>
</evidence>
<keyword evidence="3" id="KW-0418">Kinase</keyword>
<dbReference type="Pfam" id="PF02782">
    <property type="entry name" value="FGGY_C"/>
    <property type="match status" value="1"/>
</dbReference>
<evidence type="ECO:0000256" key="1">
    <source>
        <dbReference type="ARBA" id="ARBA00009156"/>
    </source>
</evidence>
<dbReference type="GO" id="GO:0019150">
    <property type="term" value="F:D-ribulokinase activity"/>
    <property type="evidence" value="ECO:0007669"/>
    <property type="project" value="TreeGrafter"/>
</dbReference>
<dbReference type="NCBIfam" id="TIGR01315">
    <property type="entry name" value="5C_CHO_kinase"/>
    <property type="match status" value="1"/>
</dbReference>
<evidence type="ECO:0000313" key="8">
    <source>
        <dbReference type="Proteomes" id="UP001152759"/>
    </source>
</evidence>
<reference evidence="7" key="1">
    <citation type="submission" date="2021-12" db="EMBL/GenBank/DDBJ databases">
        <authorList>
            <person name="King R."/>
        </authorList>
    </citation>
    <scope>NUCLEOTIDE SEQUENCE</scope>
</reference>
<dbReference type="SUPFAM" id="SSF53067">
    <property type="entry name" value="Actin-like ATPase domain"/>
    <property type="match status" value="2"/>
</dbReference>
<dbReference type="PIRSF" id="PIRSF000538">
    <property type="entry name" value="GlpK"/>
    <property type="match status" value="1"/>
</dbReference>
<dbReference type="InterPro" id="IPR043129">
    <property type="entry name" value="ATPase_NBD"/>
</dbReference>
<dbReference type="Gene3D" id="1.20.58.2240">
    <property type="match status" value="1"/>
</dbReference>
<evidence type="ECO:0000259" key="5">
    <source>
        <dbReference type="Pfam" id="PF00370"/>
    </source>
</evidence>
<dbReference type="Proteomes" id="UP001152759">
    <property type="component" value="Chromosome 8"/>
</dbReference>
<dbReference type="InterPro" id="IPR018485">
    <property type="entry name" value="FGGY_C"/>
</dbReference>
<evidence type="ECO:0000313" key="7">
    <source>
        <dbReference type="EMBL" id="CAH0394682.1"/>
    </source>
</evidence>
<dbReference type="Pfam" id="PF00370">
    <property type="entry name" value="FGGY_N"/>
    <property type="match status" value="1"/>
</dbReference>
<organism evidence="7 8">
    <name type="scientific">Bemisia tabaci</name>
    <name type="common">Sweetpotato whitefly</name>
    <name type="synonym">Aleurodes tabaci</name>
    <dbReference type="NCBI Taxonomy" id="7038"/>
    <lineage>
        <taxon>Eukaryota</taxon>
        <taxon>Metazoa</taxon>
        <taxon>Ecdysozoa</taxon>
        <taxon>Arthropoda</taxon>
        <taxon>Hexapoda</taxon>
        <taxon>Insecta</taxon>
        <taxon>Pterygota</taxon>
        <taxon>Neoptera</taxon>
        <taxon>Paraneoptera</taxon>
        <taxon>Hemiptera</taxon>
        <taxon>Sternorrhyncha</taxon>
        <taxon>Aleyrodoidea</taxon>
        <taxon>Aleyrodidae</taxon>
        <taxon>Aleyrodinae</taxon>
        <taxon>Bemisia</taxon>
    </lineage>
</organism>
<dbReference type="GO" id="GO:0005737">
    <property type="term" value="C:cytoplasm"/>
    <property type="evidence" value="ECO:0007669"/>
    <property type="project" value="TreeGrafter"/>
</dbReference>
<comment type="similarity">
    <text evidence="1">Belongs to the FGGY kinase family.</text>
</comment>
<evidence type="ECO:0000256" key="2">
    <source>
        <dbReference type="ARBA" id="ARBA00022679"/>
    </source>
</evidence>